<dbReference type="InterPro" id="IPR001789">
    <property type="entry name" value="Sig_transdc_resp-reg_receiver"/>
</dbReference>
<protein>
    <submittedName>
        <fullName evidence="5">EAL domain-containing protein</fullName>
    </submittedName>
</protein>
<dbReference type="Pfam" id="PF00072">
    <property type="entry name" value="Response_reg"/>
    <property type="match status" value="1"/>
</dbReference>
<keyword evidence="6" id="KW-1185">Reference proteome</keyword>
<dbReference type="NCBIfam" id="TIGR00254">
    <property type="entry name" value="GGDEF"/>
    <property type="match status" value="1"/>
</dbReference>
<name>A0ABT5FEY6_9GAMM</name>
<dbReference type="InterPro" id="IPR035919">
    <property type="entry name" value="EAL_sf"/>
</dbReference>
<sequence>MNRHATNMVEDDTFIFADNENEPDFADEAKVTGSWKILIVDDEPEIHKITELALANTLVGNCRLEFLHAYSGNEALDILTTVKDIAVILLDVVMESDDAGLMAVRKIRENLKLTDVRIILRTGQPGYAPEESVIMEYDINDYKTKTELTRNKLLTSVFSAIRSFQQLSVISQSRNFLEQINTLNQELISTEQFQEFTDLLVGNSNKLFAGGTDAALLLNYSKDKKFVPEDGFWVNRGIGAYQQFTDMRFECVMSENVVHLISKAIKTSGHVFEDDIEIIYIEAKSCTAILVLNNSIVETISAALLQTYCANVGSSLDNSILIKQVSQVAYQDRLTGLANRSRFIQLLDLYTKNRLSGDRVMLLDIDHFSDINDGLGQEAGNALLLCVTERLKNSLDPSVTIARIGADIFGFIGTTKTLDTNVVLPLFNQSFQAEEHLIPINATLGICDKLNGGKNGLSVLKHTNIALNKAKKDTQSRYRFYETEMEDETSWRLGMIRSLVNDFNHGKLQVWYQPQLNVKTGRFDGMEALLRWPNSDGGFISPLIFIPLAEYSGLIVELGMWVLEQSCEQVKKLEQLGLTGLRVAVNISMPQFRNSNFVQNVIETAKKYEVDPEQIELEITESVVMDDPKLVIIALEELKKNKFAIAIDDFGTGFSSLSYLQQLPLDRIKVDREFIKGIGEGGDGIIAETVISLSQKLGKETVAEGIETQFQLDFIRNLNCDVSQGYFHAKPMPAEQLETFLLGQLPDVEP</sequence>
<evidence type="ECO:0000313" key="6">
    <source>
        <dbReference type="Proteomes" id="UP001528411"/>
    </source>
</evidence>
<evidence type="ECO:0000259" key="4">
    <source>
        <dbReference type="PROSITE" id="PS50887"/>
    </source>
</evidence>
<dbReference type="Gene3D" id="3.40.50.2300">
    <property type="match status" value="1"/>
</dbReference>
<gene>
    <name evidence="5" type="ORF">PN838_13515</name>
</gene>
<feature type="domain" description="GGDEF" evidence="4">
    <location>
        <begin position="356"/>
        <end position="483"/>
    </location>
</feature>
<keyword evidence="1" id="KW-0597">Phosphoprotein</keyword>
<accession>A0ABT5FEY6</accession>
<dbReference type="PROSITE" id="PS50883">
    <property type="entry name" value="EAL"/>
    <property type="match status" value="1"/>
</dbReference>
<feature type="modified residue" description="4-aspartylphosphate" evidence="1">
    <location>
        <position position="91"/>
    </location>
</feature>
<dbReference type="SUPFAM" id="SSF55073">
    <property type="entry name" value="Nucleotide cyclase"/>
    <property type="match status" value="1"/>
</dbReference>
<dbReference type="Proteomes" id="UP001528411">
    <property type="component" value="Unassembled WGS sequence"/>
</dbReference>
<dbReference type="CDD" id="cd01949">
    <property type="entry name" value="GGDEF"/>
    <property type="match status" value="1"/>
</dbReference>
<dbReference type="SMART" id="SM00052">
    <property type="entry name" value="EAL"/>
    <property type="match status" value="1"/>
</dbReference>
<feature type="domain" description="EAL" evidence="3">
    <location>
        <begin position="492"/>
        <end position="745"/>
    </location>
</feature>
<dbReference type="InterPro" id="IPR001633">
    <property type="entry name" value="EAL_dom"/>
</dbReference>
<dbReference type="RefSeq" id="WP_272181008.1">
    <property type="nucleotide sequence ID" value="NZ_JAQOMS010000002.1"/>
</dbReference>
<reference evidence="5 6" key="1">
    <citation type="submission" date="2023-01" db="EMBL/GenBank/DDBJ databases">
        <title>Psychrosphaera sp. nov., isolated from marine algae.</title>
        <authorList>
            <person name="Bayburt H."/>
            <person name="Choi B.J."/>
            <person name="Kim J.M."/>
            <person name="Choi D.G."/>
            <person name="Jeon C.O."/>
        </authorList>
    </citation>
    <scope>NUCLEOTIDE SEQUENCE [LARGE SCALE GENOMIC DNA]</scope>
    <source>
        <strain evidence="5 6">G1-22</strain>
    </source>
</reference>
<dbReference type="InterPro" id="IPR000160">
    <property type="entry name" value="GGDEF_dom"/>
</dbReference>
<dbReference type="EMBL" id="JAQOMS010000002">
    <property type="protein sequence ID" value="MDC2889609.1"/>
    <property type="molecule type" value="Genomic_DNA"/>
</dbReference>
<proteinExistence type="predicted"/>
<dbReference type="InterPro" id="IPR021800">
    <property type="entry name" value="DUF3369"/>
</dbReference>
<dbReference type="CDD" id="cd01948">
    <property type="entry name" value="EAL"/>
    <property type="match status" value="1"/>
</dbReference>
<dbReference type="SUPFAM" id="SSF141868">
    <property type="entry name" value="EAL domain-like"/>
    <property type="match status" value="1"/>
</dbReference>
<organism evidence="5 6">
    <name type="scientific">Psychrosphaera algicola</name>
    <dbReference type="NCBI Taxonomy" id="3023714"/>
    <lineage>
        <taxon>Bacteria</taxon>
        <taxon>Pseudomonadati</taxon>
        <taxon>Pseudomonadota</taxon>
        <taxon>Gammaproteobacteria</taxon>
        <taxon>Alteromonadales</taxon>
        <taxon>Pseudoalteromonadaceae</taxon>
        <taxon>Psychrosphaera</taxon>
    </lineage>
</organism>
<feature type="domain" description="Response regulatory" evidence="2">
    <location>
        <begin position="36"/>
        <end position="160"/>
    </location>
</feature>
<evidence type="ECO:0000313" key="5">
    <source>
        <dbReference type="EMBL" id="MDC2889609.1"/>
    </source>
</evidence>
<dbReference type="SMART" id="SM00267">
    <property type="entry name" value="GGDEF"/>
    <property type="match status" value="1"/>
</dbReference>
<dbReference type="InterPro" id="IPR050706">
    <property type="entry name" value="Cyclic-di-GMP_PDE-like"/>
</dbReference>
<dbReference type="Gene3D" id="3.20.20.450">
    <property type="entry name" value="EAL domain"/>
    <property type="match status" value="1"/>
</dbReference>
<evidence type="ECO:0000259" key="3">
    <source>
        <dbReference type="PROSITE" id="PS50883"/>
    </source>
</evidence>
<evidence type="ECO:0000256" key="1">
    <source>
        <dbReference type="PROSITE-ProRule" id="PRU00169"/>
    </source>
</evidence>
<dbReference type="PROSITE" id="PS50110">
    <property type="entry name" value="RESPONSE_REGULATORY"/>
    <property type="match status" value="1"/>
</dbReference>
<comment type="caution">
    <text evidence="5">The sequence shown here is derived from an EMBL/GenBank/DDBJ whole genome shotgun (WGS) entry which is preliminary data.</text>
</comment>
<dbReference type="PANTHER" id="PTHR33121">
    <property type="entry name" value="CYCLIC DI-GMP PHOSPHODIESTERASE PDEF"/>
    <property type="match status" value="1"/>
</dbReference>
<dbReference type="InterPro" id="IPR011006">
    <property type="entry name" value="CheY-like_superfamily"/>
</dbReference>
<dbReference type="Pfam" id="PF00990">
    <property type="entry name" value="GGDEF"/>
    <property type="match status" value="1"/>
</dbReference>
<evidence type="ECO:0000259" key="2">
    <source>
        <dbReference type="PROSITE" id="PS50110"/>
    </source>
</evidence>
<dbReference type="PROSITE" id="PS50887">
    <property type="entry name" value="GGDEF"/>
    <property type="match status" value="1"/>
</dbReference>
<dbReference type="Pfam" id="PF00563">
    <property type="entry name" value="EAL"/>
    <property type="match status" value="1"/>
</dbReference>
<dbReference type="PANTHER" id="PTHR33121:SF19">
    <property type="entry name" value="CYCLIC DI-GMP PHOSPHODIESTERASE PA2567"/>
    <property type="match status" value="1"/>
</dbReference>
<dbReference type="InterPro" id="IPR029787">
    <property type="entry name" value="Nucleotide_cyclase"/>
</dbReference>
<dbReference type="SMART" id="SM00448">
    <property type="entry name" value="REC"/>
    <property type="match status" value="1"/>
</dbReference>
<dbReference type="InterPro" id="IPR043128">
    <property type="entry name" value="Rev_trsase/Diguanyl_cyclase"/>
</dbReference>
<dbReference type="Pfam" id="PF11849">
    <property type="entry name" value="DUF3369"/>
    <property type="match status" value="1"/>
</dbReference>
<dbReference type="SUPFAM" id="SSF52172">
    <property type="entry name" value="CheY-like"/>
    <property type="match status" value="1"/>
</dbReference>
<dbReference type="Gene3D" id="3.30.70.270">
    <property type="match status" value="1"/>
</dbReference>